<keyword evidence="8" id="KW-1185">Reference proteome</keyword>
<dbReference type="InterPro" id="IPR010343">
    <property type="entry name" value="ArAE_1"/>
</dbReference>
<organism evidence="7 8">
    <name type="scientific">Promicromonospora kroppenstedtii</name>
    <dbReference type="NCBI Taxonomy" id="440482"/>
    <lineage>
        <taxon>Bacteria</taxon>
        <taxon>Bacillati</taxon>
        <taxon>Actinomycetota</taxon>
        <taxon>Actinomycetes</taxon>
        <taxon>Micrococcales</taxon>
        <taxon>Promicromonosporaceae</taxon>
        <taxon>Promicromonospora</taxon>
    </lineage>
</organism>
<accession>A0ABW7XEX5</accession>
<evidence type="ECO:0000313" key="8">
    <source>
        <dbReference type="Proteomes" id="UP001611580"/>
    </source>
</evidence>
<evidence type="ECO:0000256" key="2">
    <source>
        <dbReference type="ARBA" id="ARBA00022475"/>
    </source>
</evidence>
<evidence type="ECO:0000256" key="4">
    <source>
        <dbReference type="ARBA" id="ARBA00022989"/>
    </source>
</evidence>
<keyword evidence="5 6" id="KW-0472">Membrane</keyword>
<name>A0ABW7XEX5_9MICO</name>
<dbReference type="Pfam" id="PF06081">
    <property type="entry name" value="ArAE_1"/>
    <property type="match status" value="1"/>
</dbReference>
<dbReference type="RefSeq" id="WP_397401624.1">
    <property type="nucleotide sequence ID" value="NZ_JBIRYI010000002.1"/>
</dbReference>
<keyword evidence="2" id="KW-1003">Cell membrane</keyword>
<dbReference type="EMBL" id="JBIRYI010000002">
    <property type="protein sequence ID" value="MFI2486047.1"/>
    <property type="molecule type" value="Genomic_DNA"/>
</dbReference>
<comment type="subcellular location">
    <subcellularLocation>
        <location evidence="1">Cell membrane</location>
        <topology evidence="1">Multi-pass membrane protein</topology>
    </subcellularLocation>
</comment>
<feature type="transmembrane region" description="Helical" evidence="6">
    <location>
        <begin position="114"/>
        <end position="133"/>
    </location>
</feature>
<gene>
    <name evidence="7" type="ORF">ACH47X_04015</name>
</gene>
<evidence type="ECO:0000313" key="7">
    <source>
        <dbReference type="EMBL" id="MFI2486047.1"/>
    </source>
</evidence>
<proteinExistence type="predicted"/>
<dbReference type="Proteomes" id="UP001611580">
    <property type="component" value="Unassembled WGS sequence"/>
</dbReference>
<reference evidence="7 8" key="1">
    <citation type="submission" date="2024-10" db="EMBL/GenBank/DDBJ databases">
        <title>The Natural Products Discovery Center: Release of the First 8490 Sequenced Strains for Exploring Actinobacteria Biosynthetic Diversity.</title>
        <authorList>
            <person name="Kalkreuter E."/>
            <person name="Kautsar S.A."/>
            <person name="Yang D."/>
            <person name="Bader C.D."/>
            <person name="Teijaro C.N."/>
            <person name="Fluegel L."/>
            <person name="Davis C.M."/>
            <person name="Simpson J.R."/>
            <person name="Lauterbach L."/>
            <person name="Steele A.D."/>
            <person name="Gui C."/>
            <person name="Meng S."/>
            <person name="Li G."/>
            <person name="Viehrig K."/>
            <person name="Ye F."/>
            <person name="Su P."/>
            <person name="Kiefer A.F."/>
            <person name="Nichols A."/>
            <person name="Cepeda A.J."/>
            <person name="Yan W."/>
            <person name="Fan B."/>
            <person name="Jiang Y."/>
            <person name="Adhikari A."/>
            <person name="Zheng C.-J."/>
            <person name="Schuster L."/>
            <person name="Cowan T.M."/>
            <person name="Smanski M.J."/>
            <person name="Chevrette M.G."/>
            <person name="De Carvalho L.P.S."/>
            <person name="Shen B."/>
        </authorList>
    </citation>
    <scope>NUCLEOTIDE SEQUENCE [LARGE SCALE GENOMIC DNA]</scope>
    <source>
        <strain evidence="7 8">NPDC019481</strain>
    </source>
</reference>
<comment type="caution">
    <text evidence="7">The sequence shown here is derived from an EMBL/GenBank/DDBJ whole genome shotgun (WGS) entry which is preliminary data.</text>
</comment>
<evidence type="ECO:0000256" key="6">
    <source>
        <dbReference type="SAM" id="Phobius"/>
    </source>
</evidence>
<feature type="transmembrane region" description="Helical" evidence="6">
    <location>
        <begin position="49"/>
        <end position="65"/>
    </location>
</feature>
<feature type="transmembrane region" description="Helical" evidence="6">
    <location>
        <begin position="77"/>
        <end position="108"/>
    </location>
</feature>
<evidence type="ECO:0000256" key="3">
    <source>
        <dbReference type="ARBA" id="ARBA00022692"/>
    </source>
</evidence>
<keyword evidence="4 6" id="KW-1133">Transmembrane helix</keyword>
<evidence type="ECO:0000256" key="1">
    <source>
        <dbReference type="ARBA" id="ARBA00004651"/>
    </source>
</evidence>
<protein>
    <submittedName>
        <fullName evidence="7">Aromatic acid exporter family protein</fullName>
    </submittedName>
</protein>
<evidence type="ECO:0000256" key="5">
    <source>
        <dbReference type="ARBA" id="ARBA00023136"/>
    </source>
</evidence>
<sequence>MPTPPRLLVALHHRWSRHPRWALAVKGSLAASLAWVVAVLAPAPFSEQPYYAPLGAIIAMSSTAVRSVRQSAQATGAVLVGAVLAHGVDLTLGSSTLSVALAVGLALLCSGWRLFGEMGGWVATSALFVLILGGSEPLEFITVYSGLIVVGAVIGTAVNLLFPPLPLTPSEDALDRLRSVLVDQAEVLADRLERSGPLVADEWQRRRRAVVPPNDRAHGAVAQTREAMRVNRRGHRYSRWAGAQAGRAEALWAAADVLDEVVRLLAEWEHTDRADVALGPEIRPVLATTLRSYAAALRSDREDDSAVRAAEAVSRLAAAVRATQRSSGDDLFVAGALVVALHRGVDALAADGPATAAGHR</sequence>
<feature type="transmembrane region" description="Helical" evidence="6">
    <location>
        <begin position="140"/>
        <end position="162"/>
    </location>
</feature>
<keyword evidence="3 6" id="KW-0812">Transmembrane</keyword>
<feature type="transmembrane region" description="Helical" evidence="6">
    <location>
        <begin position="21"/>
        <end position="43"/>
    </location>
</feature>